<keyword evidence="3" id="KW-1185">Reference proteome</keyword>
<dbReference type="Proteomes" id="UP000799118">
    <property type="component" value="Unassembled WGS sequence"/>
</dbReference>
<reference evidence="2" key="1">
    <citation type="journal article" date="2019" name="Environ. Microbiol.">
        <title>Fungal ecological strategies reflected in gene transcription - a case study of two litter decomposers.</title>
        <authorList>
            <person name="Barbi F."/>
            <person name="Kohler A."/>
            <person name="Barry K."/>
            <person name="Baskaran P."/>
            <person name="Daum C."/>
            <person name="Fauchery L."/>
            <person name="Ihrmark K."/>
            <person name="Kuo A."/>
            <person name="LaButti K."/>
            <person name="Lipzen A."/>
            <person name="Morin E."/>
            <person name="Grigoriev I.V."/>
            <person name="Henrissat B."/>
            <person name="Lindahl B."/>
            <person name="Martin F."/>
        </authorList>
    </citation>
    <scope>NUCLEOTIDE SEQUENCE</scope>
    <source>
        <strain evidence="2">JB14</strain>
    </source>
</reference>
<name>A0A6A4I0Q2_9AGAR</name>
<evidence type="ECO:0000313" key="2">
    <source>
        <dbReference type="EMBL" id="KAE9402355.1"/>
    </source>
</evidence>
<proteinExistence type="predicted"/>
<sequence length="178" mass="19483">MGKASKGTGDISEAVPRVSEVTEARNGTERLGSGGHGSETGKQGKTIMKSKQVNDLQPGSGRASTYNIPFLSDLLTSYALLSSMTIVYYHGSRGRIWNGRIILKHSRGDAQQLRPNIYTARMTFQMVKVDYNAVRFHGSLAMSFDAVDAVVDPDQGHTLMPNDFKRATIFVNHGHLIV</sequence>
<evidence type="ECO:0000313" key="3">
    <source>
        <dbReference type="Proteomes" id="UP000799118"/>
    </source>
</evidence>
<gene>
    <name evidence="2" type="ORF">BT96DRAFT_974392</name>
</gene>
<evidence type="ECO:0000256" key="1">
    <source>
        <dbReference type="SAM" id="MobiDB-lite"/>
    </source>
</evidence>
<organism evidence="2 3">
    <name type="scientific">Gymnopus androsaceus JB14</name>
    <dbReference type="NCBI Taxonomy" id="1447944"/>
    <lineage>
        <taxon>Eukaryota</taxon>
        <taxon>Fungi</taxon>
        <taxon>Dikarya</taxon>
        <taxon>Basidiomycota</taxon>
        <taxon>Agaricomycotina</taxon>
        <taxon>Agaricomycetes</taxon>
        <taxon>Agaricomycetidae</taxon>
        <taxon>Agaricales</taxon>
        <taxon>Marasmiineae</taxon>
        <taxon>Omphalotaceae</taxon>
        <taxon>Gymnopus</taxon>
    </lineage>
</organism>
<dbReference type="AlphaFoldDB" id="A0A6A4I0Q2"/>
<feature type="region of interest" description="Disordered" evidence="1">
    <location>
        <begin position="1"/>
        <end position="44"/>
    </location>
</feature>
<protein>
    <submittedName>
        <fullName evidence="2">Uncharacterized protein</fullName>
    </submittedName>
</protein>
<dbReference type="EMBL" id="ML769436">
    <property type="protein sequence ID" value="KAE9402355.1"/>
    <property type="molecule type" value="Genomic_DNA"/>
</dbReference>
<accession>A0A6A4I0Q2</accession>